<protein>
    <submittedName>
        <fullName evidence="7">RNA polymerase Rpc34 subunit</fullName>
    </submittedName>
</protein>
<evidence type="ECO:0000256" key="5">
    <source>
        <dbReference type="ARBA" id="ARBA00023242"/>
    </source>
</evidence>
<evidence type="ECO:0000256" key="6">
    <source>
        <dbReference type="SAM" id="MobiDB-lite"/>
    </source>
</evidence>
<keyword evidence="4" id="KW-0804">Transcription</keyword>
<dbReference type="GO" id="GO:0005654">
    <property type="term" value="C:nucleoplasm"/>
    <property type="evidence" value="ECO:0007669"/>
    <property type="project" value="UniProtKB-ARBA"/>
</dbReference>
<gene>
    <name evidence="7" type="ORF">IV203_018639</name>
</gene>
<organism evidence="7 8">
    <name type="scientific">Nitzschia inconspicua</name>
    <dbReference type="NCBI Taxonomy" id="303405"/>
    <lineage>
        <taxon>Eukaryota</taxon>
        <taxon>Sar</taxon>
        <taxon>Stramenopiles</taxon>
        <taxon>Ochrophyta</taxon>
        <taxon>Bacillariophyta</taxon>
        <taxon>Bacillariophyceae</taxon>
        <taxon>Bacillariophycidae</taxon>
        <taxon>Bacillariales</taxon>
        <taxon>Bacillariaceae</taxon>
        <taxon>Nitzschia</taxon>
    </lineage>
</organism>
<dbReference type="Proteomes" id="UP000693970">
    <property type="component" value="Unassembled WGS sequence"/>
</dbReference>
<reference evidence="7" key="1">
    <citation type="journal article" date="2021" name="Sci. Rep.">
        <title>Diploid genomic architecture of Nitzschia inconspicua, an elite biomass production diatom.</title>
        <authorList>
            <person name="Oliver A."/>
            <person name="Podell S."/>
            <person name="Pinowska A."/>
            <person name="Traller J.C."/>
            <person name="Smith S.R."/>
            <person name="McClure R."/>
            <person name="Beliaev A."/>
            <person name="Bohutskyi P."/>
            <person name="Hill E.A."/>
            <person name="Rabines A."/>
            <person name="Zheng H."/>
            <person name="Allen L.Z."/>
            <person name="Kuo A."/>
            <person name="Grigoriev I.V."/>
            <person name="Allen A.E."/>
            <person name="Hazlebeck D."/>
            <person name="Allen E.E."/>
        </authorList>
    </citation>
    <scope>NUCLEOTIDE SEQUENCE</scope>
    <source>
        <strain evidence="7">Hildebrandi</strain>
    </source>
</reference>
<dbReference type="Pfam" id="PF05158">
    <property type="entry name" value="RNA_pol_Rpc34"/>
    <property type="match status" value="1"/>
</dbReference>
<dbReference type="AlphaFoldDB" id="A0A9K3M5K7"/>
<comment type="caution">
    <text evidence="7">The sequence shown here is derived from an EMBL/GenBank/DDBJ whole genome shotgun (WGS) entry which is preliminary data.</text>
</comment>
<reference evidence="7" key="2">
    <citation type="submission" date="2021-04" db="EMBL/GenBank/DDBJ databases">
        <authorList>
            <person name="Podell S."/>
        </authorList>
    </citation>
    <scope>NUCLEOTIDE SEQUENCE</scope>
    <source>
        <strain evidence="7">Hildebrandi</strain>
    </source>
</reference>
<dbReference type="InterPro" id="IPR016049">
    <property type="entry name" value="RNA_pol_Rpc34-like"/>
</dbReference>
<dbReference type="PANTHER" id="PTHR12780">
    <property type="entry name" value="RNA POLYMERASE III DNA DIRECTED , 39KD SUBUNIT-RELATED"/>
    <property type="match status" value="1"/>
</dbReference>
<sequence length="341" mass="38071">MSGKKRGPSVVRSGGGKKIKVGSSMTVQPEQHHPDGAPSSSSRVAGGTTAAAGNILKQQAKEKFLSILKDPKYAKGAPSKEVQKHFSTKQEQALLVRIINEMSLESRIQMSKAPITGELFYILIEESIAAKYSGLDVQAKLVLQCIEKAADRGIWTKDVRLQTNIQQQALTKIFKQLETRQLIKPIKSITAKSKKLYMLFDLEPSKEITGGVWYSGLDFDHEFIAELRTFIMHCTKRLNQGQGVTINEILGKMKEAKVSRVDLSFGEVQQLVQTLVFDYSIEEGPTTNSKGEIQYVAARPVTTPISNFKWWDCLSPDFHFRTIKFEDGVTLSAHEPHHHSL</sequence>
<dbReference type="OrthoDB" id="613763at2759"/>
<keyword evidence="3" id="KW-0240">DNA-directed RNA polymerase</keyword>
<dbReference type="FunFam" id="1.10.10.10:FF:000116">
    <property type="entry name" value="DNA-directed RNA polymerase III subunit RPC6"/>
    <property type="match status" value="1"/>
</dbReference>
<evidence type="ECO:0000256" key="3">
    <source>
        <dbReference type="ARBA" id="ARBA00022478"/>
    </source>
</evidence>
<dbReference type="InterPro" id="IPR007832">
    <property type="entry name" value="RNA_pol_Rpc34"/>
</dbReference>
<dbReference type="GO" id="GO:0005737">
    <property type="term" value="C:cytoplasm"/>
    <property type="evidence" value="ECO:0007669"/>
    <property type="project" value="UniProtKB-ARBA"/>
</dbReference>
<evidence type="ECO:0000256" key="4">
    <source>
        <dbReference type="ARBA" id="ARBA00023163"/>
    </source>
</evidence>
<dbReference type="GO" id="GO:0005666">
    <property type="term" value="C:RNA polymerase III complex"/>
    <property type="evidence" value="ECO:0007669"/>
    <property type="project" value="InterPro"/>
</dbReference>
<evidence type="ECO:0000256" key="2">
    <source>
        <dbReference type="ARBA" id="ARBA00011038"/>
    </source>
</evidence>
<keyword evidence="8" id="KW-1185">Reference proteome</keyword>
<dbReference type="GO" id="GO:0006383">
    <property type="term" value="P:transcription by RNA polymerase III"/>
    <property type="evidence" value="ECO:0007669"/>
    <property type="project" value="InterPro"/>
</dbReference>
<evidence type="ECO:0000313" key="8">
    <source>
        <dbReference type="Proteomes" id="UP000693970"/>
    </source>
</evidence>
<feature type="region of interest" description="Disordered" evidence="6">
    <location>
        <begin position="1"/>
        <end position="46"/>
    </location>
</feature>
<dbReference type="EMBL" id="JAGRRH010000003">
    <property type="protein sequence ID" value="KAG7372496.1"/>
    <property type="molecule type" value="Genomic_DNA"/>
</dbReference>
<accession>A0A9K3M5K7</accession>
<name>A0A9K3M5K7_9STRA</name>
<comment type="similarity">
    <text evidence="2">Belongs to the eukaryotic RPC34/RPC39 RNA polymerase subunit family.</text>
</comment>
<comment type="subcellular location">
    <subcellularLocation>
        <location evidence="1">Nucleus</location>
    </subcellularLocation>
</comment>
<keyword evidence="5" id="KW-0539">Nucleus</keyword>
<evidence type="ECO:0000256" key="1">
    <source>
        <dbReference type="ARBA" id="ARBA00004123"/>
    </source>
</evidence>
<evidence type="ECO:0000313" key="7">
    <source>
        <dbReference type="EMBL" id="KAG7372496.1"/>
    </source>
</evidence>
<proteinExistence type="inferred from homology"/>